<reference evidence="1" key="1">
    <citation type="submission" date="2022-11" db="EMBL/GenBank/DDBJ databases">
        <authorList>
            <person name="Morgan W.R."/>
            <person name="Tartar A."/>
        </authorList>
    </citation>
    <scope>NUCLEOTIDE SEQUENCE</scope>
    <source>
        <strain evidence="1">ARSEF 373</strain>
    </source>
</reference>
<comment type="caution">
    <text evidence="1">The sequence shown here is derived from an EMBL/GenBank/DDBJ whole genome shotgun (WGS) entry which is preliminary data.</text>
</comment>
<dbReference type="EMBL" id="DAKRPA010000037">
    <property type="protein sequence ID" value="DBA02045.1"/>
    <property type="molecule type" value="Genomic_DNA"/>
</dbReference>
<evidence type="ECO:0000313" key="2">
    <source>
        <dbReference type="Proteomes" id="UP001146120"/>
    </source>
</evidence>
<reference evidence="1" key="2">
    <citation type="journal article" date="2023" name="Microbiol Resour">
        <title>Decontamination and Annotation of the Draft Genome Sequence of the Oomycete Lagenidium giganteum ARSEF 373.</title>
        <authorList>
            <person name="Morgan W.R."/>
            <person name="Tartar A."/>
        </authorList>
    </citation>
    <scope>NUCLEOTIDE SEQUENCE</scope>
    <source>
        <strain evidence="1">ARSEF 373</strain>
    </source>
</reference>
<evidence type="ECO:0000313" key="1">
    <source>
        <dbReference type="EMBL" id="DBA02045.1"/>
    </source>
</evidence>
<dbReference type="AlphaFoldDB" id="A0AAV2ZBR7"/>
<name>A0AAV2ZBR7_9STRA</name>
<accession>A0AAV2ZBR7</accession>
<organism evidence="1 2">
    <name type="scientific">Lagenidium giganteum</name>
    <dbReference type="NCBI Taxonomy" id="4803"/>
    <lineage>
        <taxon>Eukaryota</taxon>
        <taxon>Sar</taxon>
        <taxon>Stramenopiles</taxon>
        <taxon>Oomycota</taxon>
        <taxon>Peronosporomycetes</taxon>
        <taxon>Pythiales</taxon>
        <taxon>Pythiaceae</taxon>
    </lineage>
</organism>
<protein>
    <submittedName>
        <fullName evidence="1">Uncharacterized protein</fullName>
    </submittedName>
</protein>
<sequence>MIAGQTDSGCFATRCNGCLPEAAYPDSATVHISDPVDHSYAQWRVHRLVNGRIALLADTSRNMGRYNHCHRHSSQRLYTWNRPTSVAERRGRLPC</sequence>
<dbReference type="Proteomes" id="UP001146120">
    <property type="component" value="Unassembled WGS sequence"/>
</dbReference>
<gene>
    <name evidence="1" type="ORF">N0F65_000292</name>
</gene>
<keyword evidence="2" id="KW-1185">Reference proteome</keyword>
<proteinExistence type="predicted"/>